<sequence>MESTTANNRVKFRHLQCFLAVFQLGSVQRAASSLSITQPAVSKTIAELESILGIALFERGRRGAVPTREGRLFAPHANESVAALREGVDKLMRHGTNLPATVSIGVLPTVAGALLPAALATFRAAWPGVSVQVWTDANTRLLERLRATEIELVVGRLSDPDGMAGMSFEHLYREPLIVAVRAGHALCGESAITAAMLARHPVVVPPLGTLIRQSAESVLTAFGATALSSFVETLSVSLGRALTLANEAVWFVPAGAVEHDIERGLLVRLPMPFAGTDEPIGLIRRNDHGPSPTGESLLEAIRAAARARPAVA</sequence>
<dbReference type="RefSeq" id="WP_121086717.1">
    <property type="nucleotide sequence ID" value="NZ_RBZU01000004.1"/>
</dbReference>
<dbReference type="PANTHER" id="PTHR30419:SF8">
    <property type="entry name" value="NITROGEN ASSIMILATION TRANSCRIPTIONAL ACTIVATOR-RELATED"/>
    <property type="match status" value="1"/>
</dbReference>
<dbReference type="PROSITE" id="PS50931">
    <property type="entry name" value="HTH_LYSR"/>
    <property type="match status" value="1"/>
</dbReference>
<dbReference type="GO" id="GO:0005829">
    <property type="term" value="C:cytosol"/>
    <property type="evidence" value="ECO:0007669"/>
    <property type="project" value="TreeGrafter"/>
</dbReference>
<proteinExistence type="inferred from homology"/>
<dbReference type="Pfam" id="PF03466">
    <property type="entry name" value="LysR_substrate"/>
    <property type="match status" value="1"/>
</dbReference>
<dbReference type="InterPro" id="IPR036388">
    <property type="entry name" value="WH-like_DNA-bd_sf"/>
</dbReference>
<dbReference type="GO" id="GO:0003700">
    <property type="term" value="F:DNA-binding transcription factor activity"/>
    <property type="evidence" value="ECO:0007669"/>
    <property type="project" value="InterPro"/>
</dbReference>
<comment type="similarity">
    <text evidence="1">Belongs to the LysR transcriptional regulatory family.</text>
</comment>
<dbReference type="PRINTS" id="PR00039">
    <property type="entry name" value="HTHLYSR"/>
</dbReference>
<dbReference type="GO" id="GO:0019619">
    <property type="term" value="P:3,4-dihydroxybenzoate catabolic process"/>
    <property type="evidence" value="ECO:0007669"/>
    <property type="project" value="InterPro"/>
</dbReference>
<comment type="caution">
    <text evidence="6">The sequence shown here is derived from an EMBL/GenBank/DDBJ whole genome shotgun (WGS) entry which is preliminary data.</text>
</comment>
<gene>
    <name evidence="6" type="primary">pcaQ</name>
    <name evidence="6" type="ORF">D7S86_12105</name>
</gene>
<evidence type="ECO:0000313" key="6">
    <source>
        <dbReference type="EMBL" id="RKP55933.1"/>
    </source>
</evidence>
<dbReference type="OrthoDB" id="9814165at2"/>
<dbReference type="NCBIfam" id="TIGR02424">
    <property type="entry name" value="TF_pcaQ"/>
    <property type="match status" value="1"/>
</dbReference>
<evidence type="ECO:0000256" key="1">
    <source>
        <dbReference type="ARBA" id="ARBA00009437"/>
    </source>
</evidence>
<dbReference type="InterPro" id="IPR012787">
    <property type="entry name" value="TF_PcaQ"/>
</dbReference>
<dbReference type="InterPro" id="IPR000847">
    <property type="entry name" value="LysR_HTH_N"/>
</dbReference>
<dbReference type="GO" id="GO:0045893">
    <property type="term" value="P:positive regulation of DNA-templated transcription"/>
    <property type="evidence" value="ECO:0007669"/>
    <property type="project" value="InterPro"/>
</dbReference>
<dbReference type="InterPro" id="IPR005119">
    <property type="entry name" value="LysR_subst-bd"/>
</dbReference>
<organism evidence="6 7">
    <name type="scientific">Pararobbsia silviterrae</name>
    <dbReference type="NCBI Taxonomy" id="1792498"/>
    <lineage>
        <taxon>Bacteria</taxon>
        <taxon>Pseudomonadati</taxon>
        <taxon>Pseudomonadota</taxon>
        <taxon>Betaproteobacteria</taxon>
        <taxon>Burkholderiales</taxon>
        <taxon>Burkholderiaceae</taxon>
        <taxon>Pararobbsia</taxon>
    </lineage>
</organism>
<keyword evidence="2" id="KW-0805">Transcription regulation</keyword>
<dbReference type="GO" id="GO:0003677">
    <property type="term" value="F:DNA binding"/>
    <property type="evidence" value="ECO:0007669"/>
    <property type="project" value="UniProtKB-KW"/>
</dbReference>
<reference evidence="6 7" key="1">
    <citation type="submission" date="2018-10" db="EMBL/GenBank/DDBJ databases">
        <title>Robbsia sp. DHC34, isolated from soil.</title>
        <authorList>
            <person name="Gao Z.-H."/>
            <person name="Qiu L.-H."/>
        </authorList>
    </citation>
    <scope>NUCLEOTIDE SEQUENCE [LARGE SCALE GENOMIC DNA]</scope>
    <source>
        <strain evidence="6 7">DHC34</strain>
    </source>
</reference>
<evidence type="ECO:0000313" key="7">
    <source>
        <dbReference type="Proteomes" id="UP000270342"/>
    </source>
</evidence>
<name>A0A494Y3A4_9BURK</name>
<keyword evidence="4" id="KW-0804">Transcription</keyword>
<protein>
    <submittedName>
        <fullName evidence="6">Pca operon transcription factor PcaQ</fullName>
    </submittedName>
</protein>
<evidence type="ECO:0000256" key="3">
    <source>
        <dbReference type="ARBA" id="ARBA00023125"/>
    </source>
</evidence>
<evidence type="ECO:0000259" key="5">
    <source>
        <dbReference type="PROSITE" id="PS50931"/>
    </source>
</evidence>
<feature type="domain" description="HTH lysR-type" evidence="5">
    <location>
        <begin position="10"/>
        <end position="67"/>
    </location>
</feature>
<dbReference type="AlphaFoldDB" id="A0A494Y3A4"/>
<dbReference type="Proteomes" id="UP000270342">
    <property type="component" value="Unassembled WGS sequence"/>
</dbReference>
<dbReference type="Pfam" id="PF00126">
    <property type="entry name" value="HTH_1"/>
    <property type="match status" value="1"/>
</dbReference>
<keyword evidence="3" id="KW-0238">DNA-binding</keyword>
<dbReference type="FunFam" id="1.10.10.10:FF:000001">
    <property type="entry name" value="LysR family transcriptional regulator"/>
    <property type="match status" value="1"/>
</dbReference>
<dbReference type="InterPro" id="IPR050950">
    <property type="entry name" value="HTH-type_LysR_regulators"/>
</dbReference>
<dbReference type="InterPro" id="IPR036390">
    <property type="entry name" value="WH_DNA-bd_sf"/>
</dbReference>
<dbReference type="Gene3D" id="3.40.190.10">
    <property type="entry name" value="Periplasmic binding protein-like II"/>
    <property type="match status" value="2"/>
</dbReference>
<accession>A0A494Y3A4</accession>
<keyword evidence="7" id="KW-1185">Reference proteome</keyword>
<dbReference type="Gene3D" id="1.10.10.10">
    <property type="entry name" value="Winged helix-like DNA-binding domain superfamily/Winged helix DNA-binding domain"/>
    <property type="match status" value="1"/>
</dbReference>
<evidence type="ECO:0000256" key="4">
    <source>
        <dbReference type="ARBA" id="ARBA00023163"/>
    </source>
</evidence>
<dbReference type="SUPFAM" id="SSF46785">
    <property type="entry name" value="Winged helix' DNA-binding domain"/>
    <property type="match status" value="1"/>
</dbReference>
<dbReference type="PANTHER" id="PTHR30419">
    <property type="entry name" value="HTH-TYPE TRANSCRIPTIONAL REGULATOR YBHD"/>
    <property type="match status" value="1"/>
</dbReference>
<dbReference type="SUPFAM" id="SSF53850">
    <property type="entry name" value="Periplasmic binding protein-like II"/>
    <property type="match status" value="1"/>
</dbReference>
<dbReference type="EMBL" id="RBZU01000004">
    <property type="protein sequence ID" value="RKP55933.1"/>
    <property type="molecule type" value="Genomic_DNA"/>
</dbReference>
<evidence type="ECO:0000256" key="2">
    <source>
        <dbReference type="ARBA" id="ARBA00023015"/>
    </source>
</evidence>